<accession>A0A6M3LWJ9</accession>
<evidence type="ECO:0000313" key="1">
    <source>
        <dbReference type="EMBL" id="QJA97994.1"/>
    </source>
</evidence>
<gene>
    <name evidence="1" type="ORF">MM415B05780_0007</name>
</gene>
<proteinExistence type="predicted"/>
<organism evidence="1">
    <name type="scientific">viral metagenome</name>
    <dbReference type="NCBI Taxonomy" id="1070528"/>
    <lineage>
        <taxon>unclassified sequences</taxon>
        <taxon>metagenomes</taxon>
        <taxon>organismal metagenomes</taxon>
    </lineage>
</organism>
<reference evidence="1" key="1">
    <citation type="submission" date="2020-03" db="EMBL/GenBank/DDBJ databases">
        <title>The deep terrestrial virosphere.</title>
        <authorList>
            <person name="Holmfeldt K."/>
            <person name="Nilsson E."/>
            <person name="Simone D."/>
            <person name="Lopez-Fernandez M."/>
            <person name="Wu X."/>
            <person name="de Brujin I."/>
            <person name="Lundin D."/>
            <person name="Andersson A."/>
            <person name="Bertilsson S."/>
            <person name="Dopson M."/>
        </authorList>
    </citation>
    <scope>NUCLEOTIDE SEQUENCE</scope>
    <source>
        <strain evidence="1">MM415B05780</strain>
    </source>
</reference>
<sequence length="63" mass="7237">MICPISRDKKAKNQCRNCEYRDTCLEDILNDLQRLIMKETGETIKKIRSVIKEHEDGTGKLGG</sequence>
<dbReference type="AlphaFoldDB" id="A0A6M3LWJ9"/>
<dbReference type="EMBL" id="MT143543">
    <property type="protein sequence ID" value="QJA97994.1"/>
    <property type="molecule type" value="Genomic_DNA"/>
</dbReference>
<protein>
    <submittedName>
        <fullName evidence="1">Uncharacterized protein</fullName>
    </submittedName>
</protein>
<name>A0A6M3LWJ9_9ZZZZ</name>